<dbReference type="Gene3D" id="3.20.20.70">
    <property type="entry name" value="Aldolase class I"/>
    <property type="match status" value="1"/>
</dbReference>
<accession>A0A937I022</accession>
<dbReference type="NCBIfam" id="NF009395">
    <property type="entry name" value="PRK12755.1"/>
    <property type="match status" value="1"/>
</dbReference>
<organism evidence="10 11">
    <name type="scientific">SAR86 cluster bacterium</name>
    <dbReference type="NCBI Taxonomy" id="2030880"/>
    <lineage>
        <taxon>Bacteria</taxon>
        <taxon>Pseudomonadati</taxon>
        <taxon>Pseudomonadota</taxon>
        <taxon>Gammaproteobacteria</taxon>
        <taxon>SAR86 cluster</taxon>
    </lineage>
</organism>
<dbReference type="EC" id="2.5.1.54" evidence="8"/>
<dbReference type="SUPFAM" id="SSF51569">
    <property type="entry name" value="Aldolase"/>
    <property type="match status" value="1"/>
</dbReference>
<dbReference type="PANTHER" id="PTHR21225:SF12">
    <property type="entry name" value="PHOSPHO-2-DEHYDRO-3-DEOXYHEPTONATE ALDOLASE, TYROSINE-INHIBITED"/>
    <property type="match status" value="1"/>
</dbReference>
<comment type="caution">
    <text evidence="10">The sequence shown here is derived from an EMBL/GenBank/DDBJ whole genome shotgun (WGS) entry which is preliminary data.</text>
</comment>
<comment type="function">
    <text evidence="1 8">Stereospecific condensation of phosphoenolpyruvate (PEP) and D-erythrose-4-phosphate (E4P) giving rise to 3-deoxy-D-arabino-heptulosonate-7-phosphate (DAHP).</text>
</comment>
<comment type="pathway">
    <text evidence="2 8">Metabolic intermediate biosynthesis; chorismate biosynthesis; chorismate from D-erythrose 4-phosphate and phosphoenolpyruvate: step 1/7.</text>
</comment>
<evidence type="ECO:0000313" key="11">
    <source>
        <dbReference type="Proteomes" id="UP000744438"/>
    </source>
</evidence>
<dbReference type="EMBL" id="JADHQC010000010">
    <property type="protein sequence ID" value="MBL6811732.1"/>
    <property type="molecule type" value="Genomic_DNA"/>
</dbReference>
<dbReference type="GO" id="GO:0009073">
    <property type="term" value="P:aromatic amino acid family biosynthetic process"/>
    <property type="evidence" value="ECO:0007669"/>
    <property type="project" value="UniProtKB-KW"/>
</dbReference>
<dbReference type="GO" id="GO:0003849">
    <property type="term" value="F:3-deoxy-7-phosphoheptulonate synthase activity"/>
    <property type="evidence" value="ECO:0007669"/>
    <property type="project" value="UniProtKB-EC"/>
</dbReference>
<reference evidence="10" key="1">
    <citation type="submission" date="2020-10" db="EMBL/GenBank/DDBJ databases">
        <title>Microbiome of the Black Sea water column analyzed by genome centric metagenomics.</title>
        <authorList>
            <person name="Cabello-Yeves P.J."/>
            <person name="Callieri C."/>
            <person name="Picazo A."/>
            <person name="Mehrshad M."/>
            <person name="Haro-Moreno J.M."/>
            <person name="Roda-Garcia J."/>
            <person name="Dzembekova N."/>
            <person name="Slabakova V."/>
            <person name="Slabakova N."/>
            <person name="Moncheva S."/>
            <person name="Rodriguez-Valera F."/>
        </authorList>
    </citation>
    <scope>NUCLEOTIDE SEQUENCE</scope>
    <source>
        <strain evidence="10">BS307-5m-G49</strain>
    </source>
</reference>
<dbReference type="GO" id="GO:0005737">
    <property type="term" value="C:cytoplasm"/>
    <property type="evidence" value="ECO:0007669"/>
    <property type="project" value="TreeGrafter"/>
</dbReference>
<dbReference type="InterPro" id="IPR006218">
    <property type="entry name" value="DAHP1/KDSA"/>
</dbReference>
<dbReference type="Proteomes" id="UP000744438">
    <property type="component" value="Unassembled WGS sequence"/>
</dbReference>
<evidence type="ECO:0000256" key="8">
    <source>
        <dbReference type="PIRNR" id="PIRNR001361"/>
    </source>
</evidence>
<dbReference type="GO" id="GO:0008652">
    <property type="term" value="P:amino acid biosynthetic process"/>
    <property type="evidence" value="ECO:0007669"/>
    <property type="project" value="UniProtKB-KW"/>
</dbReference>
<comment type="similarity">
    <text evidence="3 8">Belongs to the class-I DAHP synthase family.</text>
</comment>
<protein>
    <recommendedName>
        <fullName evidence="8">Phospho-2-dehydro-3-deoxyheptonate aldolase</fullName>
        <ecNumber evidence="8">2.5.1.54</ecNumber>
    </recommendedName>
</protein>
<name>A0A937I022_9GAMM</name>
<dbReference type="GO" id="GO:0042802">
    <property type="term" value="F:identical protein binding"/>
    <property type="evidence" value="ECO:0007669"/>
    <property type="project" value="UniProtKB-ARBA"/>
</dbReference>
<evidence type="ECO:0000256" key="6">
    <source>
        <dbReference type="ARBA" id="ARBA00023141"/>
    </source>
</evidence>
<feature type="domain" description="DAHP synthetase I/KDSA" evidence="9">
    <location>
        <begin position="41"/>
        <end position="337"/>
    </location>
</feature>
<evidence type="ECO:0000313" key="10">
    <source>
        <dbReference type="EMBL" id="MBL6811732.1"/>
    </source>
</evidence>
<dbReference type="Pfam" id="PF00793">
    <property type="entry name" value="DAHP_synth_1"/>
    <property type="match status" value="1"/>
</dbReference>
<keyword evidence="5 8" id="KW-0808">Transferase</keyword>
<dbReference type="PANTHER" id="PTHR21225">
    <property type="entry name" value="PHOSPHO-2-DEHYDRO-3-DEOXYHEPTONATE ALDOLASE DAHP SYNTHETASE"/>
    <property type="match status" value="1"/>
</dbReference>
<comment type="catalytic activity">
    <reaction evidence="7 8">
        <text>D-erythrose 4-phosphate + phosphoenolpyruvate + H2O = 7-phospho-2-dehydro-3-deoxy-D-arabino-heptonate + phosphate</text>
        <dbReference type="Rhea" id="RHEA:14717"/>
        <dbReference type="ChEBI" id="CHEBI:15377"/>
        <dbReference type="ChEBI" id="CHEBI:16897"/>
        <dbReference type="ChEBI" id="CHEBI:43474"/>
        <dbReference type="ChEBI" id="CHEBI:58394"/>
        <dbReference type="ChEBI" id="CHEBI:58702"/>
        <dbReference type="EC" id="2.5.1.54"/>
    </reaction>
</comment>
<keyword evidence="6 8" id="KW-0057">Aromatic amino acid biosynthesis</keyword>
<keyword evidence="4 8" id="KW-0028">Amino-acid biosynthesis</keyword>
<dbReference type="PIRSF" id="PIRSF001361">
    <property type="entry name" value="DAHP_synthase"/>
    <property type="match status" value="1"/>
</dbReference>
<evidence type="ECO:0000256" key="4">
    <source>
        <dbReference type="ARBA" id="ARBA00022605"/>
    </source>
</evidence>
<evidence type="ECO:0000256" key="2">
    <source>
        <dbReference type="ARBA" id="ARBA00004688"/>
    </source>
</evidence>
<dbReference type="FunFam" id="3.20.20.70:FF:000005">
    <property type="entry name" value="Phospho-2-dehydro-3-deoxyheptonate aldolase"/>
    <property type="match status" value="1"/>
</dbReference>
<evidence type="ECO:0000256" key="3">
    <source>
        <dbReference type="ARBA" id="ARBA00007985"/>
    </source>
</evidence>
<gene>
    <name evidence="10" type="primary">aroG</name>
    <name evidence="10" type="ORF">ISQ63_02475</name>
</gene>
<evidence type="ECO:0000256" key="7">
    <source>
        <dbReference type="ARBA" id="ARBA00047508"/>
    </source>
</evidence>
<evidence type="ECO:0000256" key="5">
    <source>
        <dbReference type="ARBA" id="ARBA00022679"/>
    </source>
</evidence>
<dbReference type="InterPro" id="IPR006219">
    <property type="entry name" value="DAHP_synth_1"/>
</dbReference>
<sequence>MKYLTDNTRITGLLEVSPPVEVMEKLPISEKVSELVFNSRNEISDILHGKEDRLVVVVGPCSIHDPKAAIEYAKKLKILEKDLKDQLKIVMRVYFEKPRTTVGWKGLINDPDLDNSYDVNKGLKVARKLLLKINELGLPAGTEFLDMITPQYISDLISWGAIGARTTESQIHRELASGLSCPVGFKNSTNGSVQVALDAIGSSSNSHIFLSITKEGRSAIFNSSGNKDCHVILRGGEAPNYSKKDIQKVNEDLKKSNLTQKIMVDISHGNSQKQFKKQLIVNKDISDQIASGDQTIFGVMIESNLEEGNQKIDSLENLKYGQSVTDACVSWKDTEVMLKLLAKAVDARREKLKRSA</sequence>
<dbReference type="AlphaFoldDB" id="A0A937I022"/>
<dbReference type="NCBIfam" id="NF009396">
    <property type="entry name" value="PRK12756.1"/>
    <property type="match status" value="1"/>
</dbReference>
<evidence type="ECO:0000259" key="9">
    <source>
        <dbReference type="Pfam" id="PF00793"/>
    </source>
</evidence>
<dbReference type="NCBIfam" id="NF006723">
    <property type="entry name" value="PRK09261.1-1"/>
    <property type="match status" value="1"/>
</dbReference>
<dbReference type="InterPro" id="IPR013785">
    <property type="entry name" value="Aldolase_TIM"/>
</dbReference>
<proteinExistence type="inferred from homology"/>
<dbReference type="NCBIfam" id="TIGR00034">
    <property type="entry name" value="aroFGH"/>
    <property type="match status" value="1"/>
</dbReference>
<evidence type="ECO:0000256" key="1">
    <source>
        <dbReference type="ARBA" id="ARBA00003726"/>
    </source>
</evidence>